<feature type="compositionally biased region" description="Low complexity" evidence="6">
    <location>
        <begin position="511"/>
        <end position="540"/>
    </location>
</feature>
<dbReference type="Gene3D" id="3.40.50.300">
    <property type="entry name" value="P-loop containing nucleotide triphosphate hydrolases"/>
    <property type="match status" value="1"/>
</dbReference>
<dbReference type="GO" id="GO:0007189">
    <property type="term" value="P:adenylate cyclase-activating G protein-coupled receptor signaling pathway"/>
    <property type="evidence" value="ECO:0007669"/>
    <property type="project" value="TreeGrafter"/>
</dbReference>
<feature type="region of interest" description="Disordered" evidence="6">
    <location>
        <begin position="598"/>
        <end position="676"/>
    </location>
</feature>
<dbReference type="GO" id="GO:0005834">
    <property type="term" value="C:heterotrimeric G-protein complex"/>
    <property type="evidence" value="ECO:0007669"/>
    <property type="project" value="TreeGrafter"/>
</dbReference>
<keyword evidence="8" id="KW-1185">Reference proteome</keyword>
<feature type="compositionally biased region" description="Polar residues" evidence="6">
    <location>
        <begin position="666"/>
        <end position="676"/>
    </location>
</feature>
<organism evidence="7 8">
    <name type="scientific">Periconia digitata</name>
    <dbReference type="NCBI Taxonomy" id="1303443"/>
    <lineage>
        <taxon>Eukaryota</taxon>
        <taxon>Fungi</taxon>
        <taxon>Dikarya</taxon>
        <taxon>Ascomycota</taxon>
        <taxon>Pezizomycotina</taxon>
        <taxon>Dothideomycetes</taxon>
        <taxon>Pleosporomycetidae</taxon>
        <taxon>Pleosporales</taxon>
        <taxon>Massarineae</taxon>
        <taxon>Periconiaceae</taxon>
        <taxon>Periconia</taxon>
    </lineage>
</organism>
<keyword evidence="3" id="KW-0460">Magnesium</keyword>
<dbReference type="AlphaFoldDB" id="A0A9W4XJE8"/>
<dbReference type="GO" id="GO:0031683">
    <property type="term" value="F:G-protein beta/gamma-subunit complex binding"/>
    <property type="evidence" value="ECO:0007669"/>
    <property type="project" value="InterPro"/>
</dbReference>
<accession>A0A9W4XJE8</accession>
<proteinExistence type="predicted"/>
<gene>
    <name evidence="7" type="ORF">PDIGIT_LOCUS3738</name>
</gene>
<dbReference type="PRINTS" id="PR00318">
    <property type="entry name" value="GPROTEINA"/>
</dbReference>
<evidence type="ECO:0000256" key="2">
    <source>
        <dbReference type="ARBA" id="ARBA00022741"/>
    </source>
</evidence>
<dbReference type="SMART" id="SM00275">
    <property type="entry name" value="G_alpha"/>
    <property type="match status" value="1"/>
</dbReference>
<evidence type="ECO:0000256" key="5">
    <source>
        <dbReference type="ARBA" id="ARBA00023224"/>
    </source>
</evidence>
<dbReference type="GO" id="GO:0046872">
    <property type="term" value="F:metal ion binding"/>
    <property type="evidence" value="ECO:0007669"/>
    <property type="project" value="UniProtKB-KW"/>
</dbReference>
<feature type="compositionally biased region" description="Polar residues" evidence="6">
    <location>
        <begin position="604"/>
        <end position="638"/>
    </location>
</feature>
<dbReference type="EMBL" id="CAOQHR010000002">
    <property type="protein sequence ID" value="CAI6324597.1"/>
    <property type="molecule type" value="Genomic_DNA"/>
</dbReference>
<evidence type="ECO:0008006" key="9">
    <source>
        <dbReference type="Google" id="ProtNLM"/>
    </source>
</evidence>
<evidence type="ECO:0000313" key="7">
    <source>
        <dbReference type="EMBL" id="CAI6324597.1"/>
    </source>
</evidence>
<feature type="region of interest" description="Disordered" evidence="6">
    <location>
        <begin position="511"/>
        <end position="542"/>
    </location>
</feature>
<evidence type="ECO:0000313" key="8">
    <source>
        <dbReference type="Proteomes" id="UP001152607"/>
    </source>
</evidence>
<dbReference type="GO" id="GO:0005737">
    <property type="term" value="C:cytoplasm"/>
    <property type="evidence" value="ECO:0007669"/>
    <property type="project" value="TreeGrafter"/>
</dbReference>
<dbReference type="OrthoDB" id="5817230at2759"/>
<dbReference type="SUPFAM" id="SSF47895">
    <property type="entry name" value="Transducin (alpha subunit), insertion domain"/>
    <property type="match status" value="1"/>
</dbReference>
<dbReference type="InterPro" id="IPR027417">
    <property type="entry name" value="P-loop_NTPase"/>
</dbReference>
<keyword evidence="2" id="KW-0547">Nucleotide-binding</keyword>
<dbReference type="GO" id="GO:0005525">
    <property type="term" value="F:GTP binding"/>
    <property type="evidence" value="ECO:0007669"/>
    <property type="project" value="UniProtKB-KW"/>
</dbReference>
<dbReference type="GO" id="GO:0001664">
    <property type="term" value="F:G protein-coupled receptor binding"/>
    <property type="evidence" value="ECO:0007669"/>
    <property type="project" value="TreeGrafter"/>
</dbReference>
<dbReference type="Gene3D" id="1.10.400.10">
    <property type="entry name" value="GI Alpha 1, domain 2-like"/>
    <property type="match status" value="1"/>
</dbReference>
<evidence type="ECO:0000256" key="3">
    <source>
        <dbReference type="ARBA" id="ARBA00022842"/>
    </source>
</evidence>
<comment type="caution">
    <text evidence="7">The sequence shown here is derived from an EMBL/GenBank/DDBJ whole genome shotgun (WGS) entry which is preliminary data.</text>
</comment>
<evidence type="ECO:0000256" key="4">
    <source>
        <dbReference type="ARBA" id="ARBA00023134"/>
    </source>
</evidence>
<feature type="compositionally biased region" description="Gly residues" evidence="6">
    <location>
        <begin position="639"/>
        <end position="652"/>
    </location>
</feature>
<evidence type="ECO:0000256" key="1">
    <source>
        <dbReference type="ARBA" id="ARBA00022723"/>
    </source>
</evidence>
<keyword evidence="5" id="KW-0807">Transducer</keyword>
<dbReference type="InterPro" id="IPR001019">
    <property type="entry name" value="Gprotein_alpha_su"/>
</dbReference>
<sequence>MSAASETPVDDKRALSLVRDVAITIDRLRSTIDSMRLLHDQWKDTTGTSINLIAQLTALKTNLGEIQDWLNYAINDLHPQLLNDLHLLMNSCTLLVRNLDALVAQLRQPDHDQTDFAIKLKFVVGSRSMNRLRNVAKRQTDAVNLLLAACKCHTTAQRKILLHKSRQIRKEDASNINTLVRTSRWNGQCIRALTQLSRMIQWFRLLFYLKLFKKGPEEMPTEEEYIDQAAIMRSEAIDRQLEADATYLRRETKLVLMGQVNSGKELIMRQMKVLYAEGYPQEERLQYRFAIRSTVRLLIHAIIDLLRDTGVNLSEDLNQDFAVLLHEVETVDIKNITPAAVHAVENLWQSPAFSTLFLKNFEIDFPLYAPYYVQEIGRIASDAYVPSEADIIRLNQTMGGIKELRFNWDELEVHLFNISGYIPDQFRKRWFHQLEGATALIYTVDVSTYDRPYLGQPTESQLLDDFATFESWANSPKFAGSSIMLLLNNFSRFRDKLPHSPLSTFFPDFQPPSSSSTNNLASQSSQNNNNNNNAAPATTTDEMESAARQFILRRFKDVNRNRLSIYSFWVDLDTSDNAHLYAALKKTLQHIQQRKARSEVWERASTTNGDGQSRSGTAGRATPNSFNRSATLRSKTSTLGGGGGGGRAGGGNAAAAGVGSPGRKSATVTERTLSTS</sequence>
<dbReference type="GO" id="GO:0003924">
    <property type="term" value="F:GTPase activity"/>
    <property type="evidence" value="ECO:0007669"/>
    <property type="project" value="InterPro"/>
</dbReference>
<dbReference type="SUPFAM" id="SSF52540">
    <property type="entry name" value="P-loop containing nucleoside triphosphate hydrolases"/>
    <property type="match status" value="1"/>
</dbReference>
<dbReference type="PANTHER" id="PTHR10218">
    <property type="entry name" value="GTP-BINDING PROTEIN ALPHA SUBUNIT"/>
    <property type="match status" value="1"/>
</dbReference>
<keyword evidence="1" id="KW-0479">Metal-binding</keyword>
<dbReference type="PROSITE" id="PS51882">
    <property type="entry name" value="G_ALPHA"/>
    <property type="match status" value="1"/>
</dbReference>
<dbReference type="Pfam" id="PF00503">
    <property type="entry name" value="G-alpha"/>
    <property type="match status" value="1"/>
</dbReference>
<reference evidence="7" key="1">
    <citation type="submission" date="2023-01" db="EMBL/GenBank/DDBJ databases">
        <authorList>
            <person name="Van Ghelder C."/>
            <person name="Rancurel C."/>
        </authorList>
    </citation>
    <scope>NUCLEOTIDE SEQUENCE</scope>
    <source>
        <strain evidence="7">CNCM I-4278</strain>
    </source>
</reference>
<name>A0A9W4XJE8_9PLEO</name>
<dbReference type="InterPro" id="IPR011025">
    <property type="entry name" value="GproteinA_insert"/>
</dbReference>
<evidence type="ECO:0000256" key="6">
    <source>
        <dbReference type="SAM" id="MobiDB-lite"/>
    </source>
</evidence>
<dbReference type="PANTHER" id="PTHR10218:SF369">
    <property type="entry name" value="GUANINE NUCLEOTIDE-BINDING PROTEIN ALPHA-2 SUBUNIT"/>
    <property type="match status" value="1"/>
</dbReference>
<dbReference type="FunFam" id="3.40.50.300:FF:000692">
    <property type="entry name" value="Guanine nucleotide-binding protein subunit alpha"/>
    <property type="match status" value="1"/>
</dbReference>
<protein>
    <recommendedName>
        <fullName evidence="9">P-loop containing nucleoside triphosphate hydrolase protein</fullName>
    </recommendedName>
</protein>
<keyword evidence="4" id="KW-0342">GTP-binding</keyword>
<dbReference type="Proteomes" id="UP001152607">
    <property type="component" value="Unassembled WGS sequence"/>
</dbReference>